<dbReference type="Proteomes" id="UP000014040">
    <property type="component" value="Unassembled WGS sequence"/>
</dbReference>
<keyword evidence="1" id="KW-1133">Transmembrane helix</keyword>
<gene>
    <name evidence="2" type="ORF">IIC_03626</name>
</gene>
<reference evidence="2 3" key="1">
    <citation type="submission" date="2012-12" db="EMBL/GenBank/DDBJ databases">
        <title>The Genome Sequence of Bacillus cereus VD021.</title>
        <authorList>
            <consortium name="The Broad Institute Genome Sequencing Platform"/>
            <consortium name="The Broad Institute Genome Sequencing Center for Infectious Disease"/>
            <person name="Feldgarden M."/>
            <person name="Van der Auwera G.A."/>
            <person name="Mahillon J."/>
            <person name="Duprez V."/>
            <person name="Timmery S."/>
            <person name="Mattelet C."/>
            <person name="Dierick K."/>
            <person name="Sun M."/>
            <person name="Yu Z."/>
            <person name="Zhu L."/>
            <person name="Hu X."/>
            <person name="Shank E.B."/>
            <person name="Swiecicka I."/>
            <person name="Hansen B.M."/>
            <person name="Andrup L."/>
            <person name="Walker B."/>
            <person name="Young S.K."/>
            <person name="Zeng Q."/>
            <person name="Gargeya S."/>
            <person name="Fitzgerald M."/>
            <person name="Haas B."/>
            <person name="Abouelleil A."/>
            <person name="Alvarado L."/>
            <person name="Arachchi H.M."/>
            <person name="Berlin A.M."/>
            <person name="Chapman S.B."/>
            <person name="Dewar J."/>
            <person name="Goldberg J."/>
            <person name="Griggs A."/>
            <person name="Gujja S."/>
            <person name="Hansen M."/>
            <person name="Howarth C."/>
            <person name="Imamovic A."/>
            <person name="Larimer J."/>
            <person name="McCowan C."/>
            <person name="Murphy C."/>
            <person name="Neiman D."/>
            <person name="Pearson M."/>
            <person name="Priest M."/>
            <person name="Roberts A."/>
            <person name="Saif S."/>
            <person name="Shea T."/>
            <person name="Sisk P."/>
            <person name="Sykes S."/>
            <person name="Wortman J."/>
            <person name="Nusbaum C."/>
            <person name="Birren B."/>
        </authorList>
    </citation>
    <scope>NUCLEOTIDE SEQUENCE [LARGE SCALE GENOMIC DNA]</scope>
    <source>
        <strain evidence="2 3">VD021</strain>
    </source>
</reference>
<comment type="caution">
    <text evidence="2">The sequence shown here is derived from an EMBL/GenBank/DDBJ whole genome shotgun (WGS) entry which is preliminary data.</text>
</comment>
<evidence type="ECO:0000256" key="1">
    <source>
        <dbReference type="SAM" id="Phobius"/>
    </source>
</evidence>
<accession>R8HKM5</accession>
<name>R8HKM5_BACCE</name>
<proteinExistence type="predicted"/>
<dbReference type="PATRIC" id="fig|1053224.3.peg.3659"/>
<evidence type="ECO:0000313" key="2">
    <source>
        <dbReference type="EMBL" id="EOO73414.1"/>
    </source>
</evidence>
<organism evidence="2 3">
    <name type="scientific">Bacillus cereus VD021</name>
    <dbReference type="NCBI Taxonomy" id="1053224"/>
    <lineage>
        <taxon>Bacteria</taxon>
        <taxon>Bacillati</taxon>
        <taxon>Bacillota</taxon>
        <taxon>Bacilli</taxon>
        <taxon>Bacillales</taxon>
        <taxon>Bacillaceae</taxon>
        <taxon>Bacillus</taxon>
        <taxon>Bacillus cereus group</taxon>
    </lineage>
</organism>
<keyword evidence="1" id="KW-0472">Membrane</keyword>
<protein>
    <submittedName>
        <fullName evidence="2">Uncharacterized protein</fullName>
    </submittedName>
</protein>
<feature type="transmembrane region" description="Helical" evidence="1">
    <location>
        <begin position="14"/>
        <end position="34"/>
    </location>
</feature>
<dbReference type="AlphaFoldDB" id="R8HKM5"/>
<dbReference type="HOGENOM" id="CLU_219622_0_0_9"/>
<sequence length="39" mass="4467">MIYGQVNHPVINPIWVVGSIVLVIALFFAIRSLIRFLKK</sequence>
<dbReference type="EMBL" id="AHES01000033">
    <property type="protein sequence ID" value="EOO73414.1"/>
    <property type="molecule type" value="Genomic_DNA"/>
</dbReference>
<keyword evidence="1" id="KW-0812">Transmembrane</keyword>
<evidence type="ECO:0000313" key="3">
    <source>
        <dbReference type="Proteomes" id="UP000014040"/>
    </source>
</evidence>